<protein>
    <submittedName>
        <fullName evidence="1">Uncharacterized protein</fullName>
    </submittedName>
</protein>
<evidence type="ECO:0000313" key="1">
    <source>
        <dbReference type="EMBL" id="PWN49305.1"/>
    </source>
</evidence>
<accession>A0ACD0NU97</accession>
<keyword evidence="2" id="KW-1185">Reference proteome</keyword>
<dbReference type="EMBL" id="KZ820070">
    <property type="protein sequence ID" value="PWN49305.1"/>
    <property type="molecule type" value="Genomic_DNA"/>
</dbReference>
<name>A0ACD0NU97_9BASI</name>
<proteinExistence type="predicted"/>
<evidence type="ECO:0000313" key="2">
    <source>
        <dbReference type="Proteomes" id="UP000245626"/>
    </source>
</evidence>
<sequence length="121" mass="13972">MTSNLNDPQELPLEPLESLEEPLAQSRFDVAQVRYISSYLPTVKKLPKGTNTLKLTKEQRNKSYGQHCSSRNQVKLHMHEQCPLVLAKDPVMVETHLKELKKAKLKASRLDFRDLLCLCYH</sequence>
<dbReference type="Proteomes" id="UP000245626">
    <property type="component" value="Unassembled WGS sequence"/>
</dbReference>
<organism evidence="1 2">
    <name type="scientific">Violaceomyces palustris</name>
    <dbReference type="NCBI Taxonomy" id="1673888"/>
    <lineage>
        <taxon>Eukaryota</taxon>
        <taxon>Fungi</taxon>
        <taxon>Dikarya</taxon>
        <taxon>Basidiomycota</taxon>
        <taxon>Ustilaginomycotina</taxon>
        <taxon>Ustilaginomycetes</taxon>
        <taxon>Violaceomycetales</taxon>
        <taxon>Violaceomycetaceae</taxon>
        <taxon>Violaceomyces</taxon>
    </lineage>
</organism>
<reference evidence="1 2" key="1">
    <citation type="journal article" date="2018" name="Mol. Biol. Evol.">
        <title>Broad Genomic Sampling Reveals a Smut Pathogenic Ancestry of the Fungal Clade Ustilaginomycotina.</title>
        <authorList>
            <person name="Kijpornyongpan T."/>
            <person name="Mondo S.J."/>
            <person name="Barry K."/>
            <person name="Sandor L."/>
            <person name="Lee J."/>
            <person name="Lipzen A."/>
            <person name="Pangilinan J."/>
            <person name="LaButti K."/>
            <person name="Hainaut M."/>
            <person name="Henrissat B."/>
            <person name="Grigoriev I.V."/>
            <person name="Spatafora J.W."/>
            <person name="Aime M.C."/>
        </authorList>
    </citation>
    <scope>NUCLEOTIDE SEQUENCE [LARGE SCALE GENOMIC DNA]</scope>
    <source>
        <strain evidence="1 2">SA 807</strain>
    </source>
</reference>
<gene>
    <name evidence="1" type="ORF">IE53DRAFT_369887</name>
</gene>